<reference evidence="1" key="1">
    <citation type="submission" date="2022-03" db="EMBL/GenBank/DDBJ databases">
        <authorList>
            <person name="Martin H S."/>
        </authorList>
    </citation>
    <scope>NUCLEOTIDE SEQUENCE</scope>
</reference>
<accession>A0ABN8ISS0</accession>
<feature type="non-terminal residue" evidence="1">
    <location>
        <position position="79"/>
    </location>
</feature>
<keyword evidence="2" id="KW-1185">Reference proteome</keyword>
<proteinExistence type="predicted"/>
<sequence length="79" mass="8751">MIGAVPGAREATCGAYSNQNRTRRTPVLAKYAARTAPRPAHPLTEGRPYVIEFENYSKTLNNVFRRDRSPGGGARRADF</sequence>
<name>A0ABN8ISS0_9NEOP</name>
<evidence type="ECO:0000313" key="2">
    <source>
        <dbReference type="Proteomes" id="UP000837857"/>
    </source>
</evidence>
<organism evidence="1 2">
    <name type="scientific">Iphiclides podalirius</name>
    <name type="common">scarce swallowtail</name>
    <dbReference type="NCBI Taxonomy" id="110791"/>
    <lineage>
        <taxon>Eukaryota</taxon>
        <taxon>Metazoa</taxon>
        <taxon>Ecdysozoa</taxon>
        <taxon>Arthropoda</taxon>
        <taxon>Hexapoda</taxon>
        <taxon>Insecta</taxon>
        <taxon>Pterygota</taxon>
        <taxon>Neoptera</taxon>
        <taxon>Endopterygota</taxon>
        <taxon>Lepidoptera</taxon>
        <taxon>Glossata</taxon>
        <taxon>Ditrysia</taxon>
        <taxon>Papilionoidea</taxon>
        <taxon>Papilionidae</taxon>
        <taxon>Papilioninae</taxon>
        <taxon>Iphiclides</taxon>
    </lineage>
</organism>
<dbReference type="EMBL" id="OW152816">
    <property type="protein sequence ID" value="CAH2066216.1"/>
    <property type="molecule type" value="Genomic_DNA"/>
</dbReference>
<dbReference type="Proteomes" id="UP000837857">
    <property type="component" value="Chromosome 4"/>
</dbReference>
<evidence type="ECO:0000313" key="1">
    <source>
        <dbReference type="EMBL" id="CAH2066216.1"/>
    </source>
</evidence>
<protein>
    <submittedName>
        <fullName evidence="1">Uncharacterized protein</fullName>
    </submittedName>
</protein>
<gene>
    <name evidence="1" type="ORF">IPOD504_LOCUS13329</name>
</gene>